<dbReference type="PROSITE" id="PS51257">
    <property type="entry name" value="PROKAR_LIPOPROTEIN"/>
    <property type="match status" value="1"/>
</dbReference>
<comment type="caution">
    <text evidence="3">The sequence shown here is derived from an EMBL/GenBank/DDBJ whole genome shotgun (WGS) entry which is preliminary data.</text>
</comment>
<reference evidence="3 4" key="1">
    <citation type="journal article" date="2011" name="Int. J. Syst. Evol. Microbiol.">
        <title>Zhongshania antarctica gen. nov., sp. nov. and Zhongshania guokunii sp. nov., gammaproteobacteria respectively isolated from coastal attached (fast) ice and surface seawater of the Antarctic.</title>
        <authorList>
            <person name="Li H.J."/>
            <person name="Zhang X.Y."/>
            <person name="Chen C.X."/>
            <person name="Zhang Y.J."/>
            <person name="Gao Z.M."/>
            <person name="Yu Y."/>
            <person name="Chen X.L."/>
            <person name="Chen B."/>
            <person name="Zhang Y.Z."/>
        </authorList>
    </citation>
    <scope>NUCLEOTIDE SEQUENCE [LARGE SCALE GENOMIC DNA]</scope>
    <source>
        <strain evidence="3 4">R06B22</strain>
    </source>
</reference>
<sequence length="995" mass="101961">MSRIKCLHLPLLAVAVSLAACNEQNPGAGAEQQSVAVAPSLGLIRNAQVKIFQGDGTTLLGEGTSAANGTVDVSYLNYTGPVVIEVLGGSSATYFDESLKQFVALPASATVRAIAVLPAVSLAVTPLTNLAYEIAKARSSAALTAAEVADINEQVRLSLAPGISSILAIPELVSSATGPKLDNTDAGKHALVLAALADLSSGNASPALNTLLAMASDGADGALDGLVDGSSITVPYVDFIADMAAALSRQANTYGNDALKAASADQKPSSATIEEGNTGGTGGSGTGGTGGSGTGGTGTGGTGTGGTGTGGTGTGGTGTGGTGTGGTGTGGTGTGGSGTGGNTDPAVNNEGKGRFTGDGFTGDVNGVTYTYTDSVNVLPNNADKTQFYIEGRDSAATSKWRVVIPNAVGTYNCDDSGDETVLQHLNQGGLAVNSGVGSNDGDCIVKVLQVGAVYEGYFTGKLYGAVGTPLKPVTNGYFYATSEVVDTGGGGGNTGGGSTDGGVSGDLNNAVYDSLNGRNGATVSFVGSAESYNLGVADVGSGFGLRGLDFYVDRTRDVNTTLFQEAYPSYLEVDITNPVLGEQDCGDELKIRLSMAGGANSGRYSASECKMRLDYASDIGGLQGVILSATLTSTSDTSPTFELVNTPFRIYHHVGTAGELVGDLPLDVYGSIEIGDEGSFELGPDQHFLLENRVGLGGTSPDDGSPAFTGNASDVISIVTQGHPSSGFAVDTTYNCGTEYRSRAGGLELAIKVGTYLLETRYSSSNNEAANCQIVTVGRGGKYYDASYTATLISNDTSLEESLRTLPVTGKFRNYAIRLNRPEGGVDDEGAFTSEESGMTLQIVDGSADWQTGDRFKFLDDQFDQVSSFETGYNFYARRGERNIQHGVELNNIPRGVGVYDCANLDANSFNRTLNVVLSGGVIYETTSYDSELKKVVTLPGAACQVEVISEDNGFVNGTYSATAIVVDGEQIMPDGDNVVRISGSFRRKLEPAQQ</sequence>
<dbReference type="Proteomes" id="UP001557484">
    <property type="component" value="Unassembled WGS sequence"/>
</dbReference>
<protein>
    <submittedName>
        <fullName evidence="3">Uncharacterized protein</fullName>
    </submittedName>
</protein>
<keyword evidence="2" id="KW-0732">Signal</keyword>
<proteinExistence type="predicted"/>
<name>A0ABV3TTG5_9GAMM</name>
<dbReference type="RefSeq" id="WP_368374383.1">
    <property type="nucleotide sequence ID" value="NZ_JBFRYB010000001.1"/>
</dbReference>
<evidence type="ECO:0000256" key="2">
    <source>
        <dbReference type="SAM" id="SignalP"/>
    </source>
</evidence>
<feature type="chain" id="PRO_5045964937" evidence="2">
    <location>
        <begin position="20"/>
        <end position="995"/>
    </location>
</feature>
<organism evidence="3 4">
    <name type="scientific">Zhongshania arctica</name>
    <dbReference type="NCBI Taxonomy" id="3238302"/>
    <lineage>
        <taxon>Bacteria</taxon>
        <taxon>Pseudomonadati</taxon>
        <taxon>Pseudomonadota</taxon>
        <taxon>Gammaproteobacteria</taxon>
        <taxon>Cellvibrionales</taxon>
        <taxon>Spongiibacteraceae</taxon>
        <taxon>Zhongshania</taxon>
    </lineage>
</organism>
<dbReference type="EMBL" id="JBFRYB010000001">
    <property type="protein sequence ID" value="MEX1664258.1"/>
    <property type="molecule type" value="Genomic_DNA"/>
</dbReference>
<evidence type="ECO:0000256" key="1">
    <source>
        <dbReference type="SAM" id="MobiDB-lite"/>
    </source>
</evidence>
<accession>A0ABV3TTG5</accession>
<evidence type="ECO:0000313" key="4">
    <source>
        <dbReference type="Proteomes" id="UP001557484"/>
    </source>
</evidence>
<keyword evidence="4" id="KW-1185">Reference proteome</keyword>
<evidence type="ECO:0000313" key="3">
    <source>
        <dbReference type="EMBL" id="MEX1664258.1"/>
    </source>
</evidence>
<feature type="signal peptide" evidence="2">
    <location>
        <begin position="1"/>
        <end position="19"/>
    </location>
</feature>
<feature type="compositionally biased region" description="Gly residues" evidence="1">
    <location>
        <begin position="277"/>
        <end position="341"/>
    </location>
</feature>
<feature type="region of interest" description="Disordered" evidence="1">
    <location>
        <begin position="261"/>
        <end position="357"/>
    </location>
</feature>
<gene>
    <name evidence="3" type="ORF">AB4875_02095</name>
</gene>